<proteinExistence type="inferred from homology"/>
<dbReference type="PRINTS" id="PR00080">
    <property type="entry name" value="SDRFAMILY"/>
</dbReference>
<dbReference type="GO" id="GO:0016616">
    <property type="term" value="F:oxidoreductase activity, acting on the CH-OH group of donors, NAD or NADP as acceptor"/>
    <property type="evidence" value="ECO:0007669"/>
    <property type="project" value="TreeGrafter"/>
</dbReference>
<protein>
    <submittedName>
        <fullName evidence="3">SDR family oxidoreductase</fullName>
    </submittedName>
</protein>
<dbReference type="RefSeq" id="WP_190290290.1">
    <property type="nucleotide sequence ID" value="NZ_JABFCZ010000005.1"/>
</dbReference>
<evidence type="ECO:0000313" key="3">
    <source>
        <dbReference type="EMBL" id="MBD1545609.1"/>
    </source>
</evidence>
<dbReference type="InterPro" id="IPR036291">
    <property type="entry name" value="NAD(P)-bd_dom_sf"/>
</dbReference>
<dbReference type="EMBL" id="JABFCZ010000005">
    <property type="protein sequence ID" value="MBD1545609.1"/>
    <property type="molecule type" value="Genomic_DNA"/>
</dbReference>
<dbReference type="AlphaFoldDB" id="A0A926NUS3"/>
<comment type="similarity">
    <text evidence="1">Belongs to the short-chain dehydrogenases/reductases (SDR) family.</text>
</comment>
<dbReference type="Pfam" id="PF13561">
    <property type="entry name" value="adh_short_C2"/>
    <property type="match status" value="1"/>
</dbReference>
<evidence type="ECO:0000313" key="4">
    <source>
        <dbReference type="Proteomes" id="UP000598467"/>
    </source>
</evidence>
<feature type="domain" description="Ketoreductase" evidence="2">
    <location>
        <begin position="8"/>
        <end position="190"/>
    </location>
</feature>
<dbReference type="InterPro" id="IPR020904">
    <property type="entry name" value="Sc_DH/Rdtase_CS"/>
</dbReference>
<organism evidence="3 4">
    <name type="scientific">Roseibium aggregatum</name>
    <dbReference type="NCBI Taxonomy" id="187304"/>
    <lineage>
        <taxon>Bacteria</taxon>
        <taxon>Pseudomonadati</taxon>
        <taxon>Pseudomonadota</taxon>
        <taxon>Alphaproteobacteria</taxon>
        <taxon>Hyphomicrobiales</taxon>
        <taxon>Stappiaceae</taxon>
        <taxon>Roseibium</taxon>
    </lineage>
</organism>
<dbReference type="CDD" id="cd05233">
    <property type="entry name" value="SDR_c"/>
    <property type="match status" value="1"/>
</dbReference>
<dbReference type="SMART" id="SM00822">
    <property type="entry name" value="PKS_KR"/>
    <property type="match status" value="1"/>
</dbReference>
<dbReference type="InterPro" id="IPR002347">
    <property type="entry name" value="SDR_fam"/>
</dbReference>
<evidence type="ECO:0000256" key="1">
    <source>
        <dbReference type="ARBA" id="ARBA00006484"/>
    </source>
</evidence>
<dbReference type="PRINTS" id="PR00081">
    <property type="entry name" value="GDHRDH"/>
</dbReference>
<sequence>MSGALQGKRALVTGGSRGIGRAIALAFACEGARVAFCHPGDPQAGQTLADLKKFDPDAMAFQADVSVEQDVCNMVAEVGKGFGGLDILVNNAGILREKPLLDTSAAEFDEVIAVNLKGAFLVSREAARLMGHQATAEAPARIISMASDLAFLGREAMPAYCASKGGIVSLTRSMARELAPSILVNAIAPGPVDTDMTSVDTMSPDALAKDLATPLARFARPDEIAALAVYLAGDGARFVTGQCYGANGGSAMY</sequence>
<dbReference type="Proteomes" id="UP000598467">
    <property type="component" value="Unassembled WGS sequence"/>
</dbReference>
<gene>
    <name evidence="3" type="ORF">HK439_05005</name>
</gene>
<evidence type="ECO:0000259" key="2">
    <source>
        <dbReference type="SMART" id="SM00822"/>
    </source>
</evidence>
<comment type="caution">
    <text evidence="3">The sequence shown here is derived from an EMBL/GenBank/DDBJ whole genome shotgun (WGS) entry which is preliminary data.</text>
</comment>
<accession>A0A926NUS3</accession>
<dbReference type="InterPro" id="IPR057326">
    <property type="entry name" value="KR_dom"/>
</dbReference>
<dbReference type="FunFam" id="3.40.50.720:FF:000084">
    <property type="entry name" value="Short-chain dehydrogenase reductase"/>
    <property type="match status" value="1"/>
</dbReference>
<dbReference type="Gene3D" id="3.40.50.720">
    <property type="entry name" value="NAD(P)-binding Rossmann-like Domain"/>
    <property type="match status" value="1"/>
</dbReference>
<reference evidence="3" key="1">
    <citation type="submission" date="2020-05" db="EMBL/GenBank/DDBJ databases">
        <title>Identification of trans-AT polyketide cluster in two marine bacteria, producers of a novel glutaramide-containing polyketide sesbanimide D and analogs.</title>
        <authorList>
            <person name="Kacar D."/>
            <person name="Rodriguez P."/>
            <person name="Canedo L."/>
            <person name="Gonzalez E."/>
            <person name="Galan B."/>
            <person name="De La Calle F."/>
            <person name="Garcia J.L."/>
        </authorList>
    </citation>
    <scope>NUCLEOTIDE SEQUENCE</scope>
    <source>
        <strain evidence="3">PHM038</strain>
    </source>
</reference>
<dbReference type="PROSITE" id="PS00061">
    <property type="entry name" value="ADH_SHORT"/>
    <property type="match status" value="1"/>
</dbReference>
<dbReference type="SUPFAM" id="SSF51735">
    <property type="entry name" value="NAD(P)-binding Rossmann-fold domains"/>
    <property type="match status" value="1"/>
</dbReference>
<dbReference type="PANTHER" id="PTHR42760">
    <property type="entry name" value="SHORT-CHAIN DEHYDROGENASES/REDUCTASES FAMILY MEMBER"/>
    <property type="match status" value="1"/>
</dbReference>
<name>A0A926NUS3_9HYPH</name>